<organism evidence="2 3">
    <name type="scientific">Rhodotorula mucilaginosa</name>
    <name type="common">Yeast</name>
    <name type="synonym">Rhodotorula rubra</name>
    <dbReference type="NCBI Taxonomy" id="5537"/>
    <lineage>
        <taxon>Eukaryota</taxon>
        <taxon>Fungi</taxon>
        <taxon>Dikarya</taxon>
        <taxon>Basidiomycota</taxon>
        <taxon>Pucciniomycotina</taxon>
        <taxon>Microbotryomycetes</taxon>
        <taxon>Sporidiobolales</taxon>
        <taxon>Sporidiobolaceae</taxon>
        <taxon>Rhodotorula</taxon>
    </lineage>
</organism>
<feature type="compositionally biased region" description="Low complexity" evidence="1">
    <location>
        <begin position="208"/>
        <end position="218"/>
    </location>
</feature>
<feature type="region of interest" description="Disordered" evidence="1">
    <location>
        <begin position="1"/>
        <end position="223"/>
    </location>
</feature>
<reference evidence="2 3" key="1">
    <citation type="submission" date="2020-11" db="EMBL/GenBank/DDBJ databases">
        <title>Kefir isolates.</title>
        <authorList>
            <person name="Marcisauskas S."/>
            <person name="Kim Y."/>
            <person name="Blasche S."/>
        </authorList>
    </citation>
    <scope>NUCLEOTIDE SEQUENCE [LARGE SCALE GENOMIC DNA]</scope>
    <source>
        <strain evidence="2 3">KR</strain>
    </source>
</reference>
<accession>A0A9P6VUS8</accession>
<proteinExistence type="predicted"/>
<dbReference type="EMBL" id="PUHQ01000152">
    <property type="protein sequence ID" value="KAG0654332.1"/>
    <property type="molecule type" value="Genomic_DNA"/>
</dbReference>
<name>A0A9P6VUS8_RHOMI</name>
<protein>
    <submittedName>
        <fullName evidence="2">Uncharacterized protein</fullName>
    </submittedName>
</protein>
<evidence type="ECO:0000256" key="1">
    <source>
        <dbReference type="SAM" id="MobiDB-lite"/>
    </source>
</evidence>
<comment type="caution">
    <text evidence="2">The sequence shown here is derived from an EMBL/GenBank/DDBJ whole genome shotgun (WGS) entry which is preliminary data.</text>
</comment>
<keyword evidence="3" id="KW-1185">Reference proteome</keyword>
<sequence length="247" mass="26952">MDLAARGRHQGLTAESRHWPNRPPQPPTRFPNPQAHQPRLMAGRHEKTTAGSLQHHRQQRAQVEIREASRGSTGLLQSGGLGEVGSVRHHDASLRKRTERRAAASRRNCPDKQWRPSSNKPSIRAFQPAPDPTDARHDLKQVRQASSNKPHGPESGGKGALTEAKQSGGPALPMGLSPRTRTSRSATADFAQVRPTRLLVTHTRDKPASSSSKTASKSCFTAPPRDASALVSEAFVSEDLLQRRLAL</sequence>
<gene>
    <name evidence="2" type="ORF">C6P46_001771</name>
</gene>
<evidence type="ECO:0000313" key="2">
    <source>
        <dbReference type="EMBL" id="KAG0654332.1"/>
    </source>
</evidence>
<feature type="compositionally biased region" description="Basic and acidic residues" evidence="1">
    <location>
        <begin position="86"/>
        <end position="114"/>
    </location>
</feature>
<feature type="compositionally biased region" description="Pro residues" evidence="1">
    <location>
        <begin position="21"/>
        <end position="30"/>
    </location>
</feature>
<dbReference type="Proteomes" id="UP000777482">
    <property type="component" value="Unassembled WGS sequence"/>
</dbReference>
<evidence type="ECO:0000313" key="3">
    <source>
        <dbReference type="Proteomes" id="UP000777482"/>
    </source>
</evidence>
<dbReference type="AlphaFoldDB" id="A0A9P6VUS8"/>